<dbReference type="EMBL" id="NPMS01000001">
    <property type="protein sequence ID" value="OZU90447.1"/>
    <property type="molecule type" value="Genomic_DNA"/>
</dbReference>
<name>A0A265NF57_9BACI</name>
<dbReference type="Proteomes" id="UP000216498">
    <property type="component" value="Unassembled WGS sequence"/>
</dbReference>
<evidence type="ECO:0008006" key="3">
    <source>
        <dbReference type="Google" id="ProtNLM"/>
    </source>
</evidence>
<proteinExistence type="predicted"/>
<dbReference type="RefSeq" id="WP_094884040.1">
    <property type="nucleotide sequence ID" value="NZ_NPMS01000001.1"/>
</dbReference>
<evidence type="ECO:0000313" key="1">
    <source>
        <dbReference type="EMBL" id="OZU90447.1"/>
    </source>
</evidence>
<sequence length="99" mass="11022">MKKRYIVSAVGAAGATAATGYFMKNKDNREKVKEKVKTATNKVKNYGNGLSKTFEDAGKPDQSSEKDLAQLENAKMVSEGSQFGVQYYNENKEEMENEK</sequence>
<evidence type="ECO:0000313" key="2">
    <source>
        <dbReference type="Proteomes" id="UP000216498"/>
    </source>
</evidence>
<keyword evidence="2" id="KW-1185">Reference proteome</keyword>
<dbReference type="OrthoDB" id="2390014at2"/>
<dbReference type="AlphaFoldDB" id="A0A265NF57"/>
<organism evidence="1 2">
    <name type="scientific">Virgibacillus indicus</name>
    <dbReference type="NCBI Taxonomy" id="2024554"/>
    <lineage>
        <taxon>Bacteria</taxon>
        <taxon>Bacillati</taxon>
        <taxon>Bacillota</taxon>
        <taxon>Bacilli</taxon>
        <taxon>Bacillales</taxon>
        <taxon>Bacillaceae</taxon>
        <taxon>Virgibacillus</taxon>
    </lineage>
</organism>
<gene>
    <name evidence="1" type="ORF">CIL03_04685</name>
</gene>
<comment type="caution">
    <text evidence="1">The sequence shown here is derived from an EMBL/GenBank/DDBJ whole genome shotgun (WGS) entry which is preliminary data.</text>
</comment>
<accession>A0A265NF57</accession>
<reference evidence="1 2" key="1">
    <citation type="submission" date="2017-08" db="EMBL/GenBank/DDBJ databases">
        <title>Virgibacillus indicus sp. nov. and Virgibacillus profoundi sp. nov, two moderately halophilic bacteria isolated from marine sediment by using the Microfluidic Streak Plate.</title>
        <authorList>
            <person name="Xu B."/>
            <person name="Hu B."/>
            <person name="Wang J."/>
            <person name="Zhu Y."/>
            <person name="Huang L."/>
            <person name="Du W."/>
            <person name="Huang Y."/>
        </authorList>
    </citation>
    <scope>NUCLEOTIDE SEQUENCE [LARGE SCALE GENOMIC DNA]</scope>
    <source>
        <strain evidence="1 2">IO3-P2-C2</strain>
    </source>
</reference>
<protein>
    <recommendedName>
        <fullName evidence="3">YtxH domain-containing protein</fullName>
    </recommendedName>
</protein>